<keyword evidence="7" id="KW-0067">ATP-binding</keyword>
<dbReference type="Gene3D" id="1.20.920.30">
    <property type="match status" value="1"/>
</dbReference>
<dbReference type="Gene3D" id="1.20.140.100">
    <property type="entry name" value="Dynein heavy chain, N-terminal domain 2"/>
    <property type="match status" value="1"/>
</dbReference>
<evidence type="ECO:0000313" key="21">
    <source>
        <dbReference type="Proteomes" id="UP001152797"/>
    </source>
</evidence>
<dbReference type="Pfam" id="PF17857">
    <property type="entry name" value="AAA_lid_1"/>
    <property type="match status" value="1"/>
</dbReference>
<comment type="subcellular location">
    <subcellularLocation>
        <location evidence="1">Cytoplasm</location>
        <location evidence="1">Cytoskeleton</location>
        <location evidence="1">Cilium axoneme</location>
    </subcellularLocation>
</comment>
<evidence type="ECO:0000256" key="14">
    <source>
        <dbReference type="ARBA" id="ARBA00023273"/>
    </source>
</evidence>
<dbReference type="InterPro" id="IPR035699">
    <property type="entry name" value="AAA_6"/>
</dbReference>
<keyword evidence="12" id="KW-0505">Motor protein</keyword>
<dbReference type="GO" id="GO:0006310">
    <property type="term" value="P:DNA recombination"/>
    <property type="evidence" value="ECO:0007669"/>
    <property type="project" value="UniProtKB-KW"/>
</dbReference>
<dbReference type="GO" id="GO:0045505">
    <property type="term" value="F:dynein intermediate chain binding"/>
    <property type="evidence" value="ECO:0007669"/>
    <property type="project" value="InterPro"/>
</dbReference>
<dbReference type="InterPro" id="IPR026983">
    <property type="entry name" value="DHC"/>
</dbReference>
<feature type="region of interest" description="Disordered" evidence="16">
    <location>
        <begin position="1394"/>
        <end position="1430"/>
    </location>
</feature>
<dbReference type="InterPro" id="IPR007694">
    <property type="entry name" value="DNA_helicase_DnaB-like_C"/>
</dbReference>
<dbReference type="Pfam" id="PF12777">
    <property type="entry name" value="MT"/>
    <property type="match status" value="1"/>
</dbReference>
<dbReference type="InterPro" id="IPR042222">
    <property type="entry name" value="Dynein_2_N"/>
</dbReference>
<dbReference type="Proteomes" id="UP001152797">
    <property type="component" value="Unassembled WGS sequence"/>
</dbReference>
<dbReference type="GO" id="GO:0006260">
    <property type="term" value="P:DNA replication"/>
    <property type="evidence" value="ECO:0007669"/>
    <property type="project" value="InterPro"/>
</dbReference>
<dbReference type="Pfam" id="PF17852">
    <property type="entry name" value="Dynein_AAA_lid"/>
    <property type="match status" value="1"/>
</dbReference>
<evidence type="ECO:0000256" key="15">
    <source>
        <dbReference type="SAM" id="Coils"/>
    </source>
</evidence>
<keyword evidence="6" id="KW-0547">Nucleotide-binding</keyword>
<keyword evidence="20" id="KW-0282">Flagellum</keyword>
<dbReference type="Pfam" id="PF12781">
    <property type="entry name" value="AAA_9"/>
    <property type="match status" value="1"/>
</dbReference>
<dbReference type="Pfam" id="PF12780">
    <property type="entry name" value="AAA_8"/>
    <property type="match status" value="1"/>
</dbReference>
<keyword evidence="14" id="KW-0966">Cell projection</keyword>
<dbReference type="FunFam" id="3.40.50.300:FF:000049">
    <property type="entry name" value="Dynein, axonemal, heavy chain 5"/>
    <property type="match status" value="1"/>
</dbReference>
<dbReference type="InterPro" id="IPR027417">
    <property type="entry name" value="P-loop_NTPase"/>
</dbReference>
<dbReference type="FunFam" id="3.20.180.20:FF:000005">
    <property type="entry name" value="Dynein heavy chain, putative"/>
    <property type="match status" value="1"/>
</dbReference>
<dbReference type="SUPFAM" id="SSF56349">
    <property type="entry name" value="DNA breaking-rejoining enzymes"/>
    <property type="match status" value="1"/>
</dbReference>
<dbReference type="Gene3D" id="3.40.50.300">
    <property type="entry name" value="P-loop containing nucleotide triphosphate hydrolases"/>
    <property type="match status" value="6"/>
</dbReference>
<dbReference type="Pfam" id="PF08385">
    <property type="entry name" value="DHC_N1"/>
    <property type="match status" value="1"/>
</dbReference>
<dbReference type="SUPFAM" id="SSF52540">
    <property type="entry name" value="P-loop containing nucleoside triphosphate hydrolases"/>
    <property type="match status" value="5"/>
</dbReference>
<dbReference type="OrthoDB" id="424310at2759"/>
<dbReference type="Pfam" id="PF12774">
    <property type="entry name" value="AAA_6"/>
    <property type="match status" value="1"/>
</dbReference>
<comment type="similarity">
    <text evidence="2">Belongs to the dynein heavy chain family.</text>
</comment>
<evidence type="ECO:0000256" key="5">
    <source>
        <dbReference type="ARBA" id="ARBA00022737"/>
    </source>
</evidence>
<dbReference type="Gene3D" id="1.10.287.2620">
    <property type="match status" value="1"/>
</dbReference>
<dbReference type="FunFam" id="3.40.50.300:FF:000044">
    <property type="entry name" value="Dynein heavy chain 5, axonemal"/>
    <property type="match status" value="1"/>
</dbReference>
<evidence type="ECO:0000313" key="19">
    <source>
        <dbReference type="EMBL" id="CAL1127898.1"/>
    </source>
</evidence>
<keyword evidence="13" id="KW-0206">Cytoskeleton</keyword>
<dbReference type="GO" id="GO:0003677">
    <property type="term" value="F:DNA binding"/>
    <property type="evidence" value="ECO:0007669"/>
    <property type="project" value="InterPro"/>
</dbReference>
<dbReference type="EMBL" id="CAMXCT010000140">
    <property type="protein sequence ID" value="CAI3974523.1"/>
    <property type="molecule type" value="Genomic_DNA"/>
</dbReference>
<evidence type="ECO:0000256" key="1">
    <source>
        <dbReference type="ARBA" id="ARBA00004430"/>
    </source>
</evidence>
<dbReference type="Gene3D" id="1.20.920.20">
    <property type="match status" value="1"/>
</dbReference>
<dbReference type="GO" id="GO:0005874">
    <property type="term" value="C:microtubule"/>
    <property type="evidence" value="ECO:0007669"/>
    <property type="project" value="UniProtKB-KW"/>
</dbReference>
<keyword evidence="11" id="KW-0233">DNA recombination</keyword>
<dbReference type="InterPro" id="IPR013594">
    <property type="entry name" value="Dynein_heavy_tail"/>
</dbReference>
<dbReference type="InterPro" id="IPR041466">
    <property type="entry name" value="Dynein_AAA5_ext"/>
</dbReference>
<dbReference type="FunFam" id="1.20.140.100:FF:000001">
    <property type="entry name" value="dynein heavy chain 17, axonemal"/>
    <property type="match status" value="1"/>
</dbReference>
<feature type="coiled-coil region" evidence="15">
    <location>
        <begin position="5932"/>
        <end position="6008"/>
    </location>
</feature>
<evidence type="ECO:0000256" key="13">
    <source>
        <dbReference type="ARBA" id="ARBA00023212"/>
    </source>
</evidence>
<dbReference type="PANTHER" id="PTHR46532">
    <property type="entry name" value="MALE FERTILITY FACTOR KL5"/>
    <property type="match status" value="1"/>
</dbReference>
<evidence type="ECO:0000256" key="6">
    <source>
        <dbReference type="ARBA" id="ARBA00022741"/>
    </source>
</evidence>
<dbReference type="Gene3D" id="1.10.8.710">
    <property type="match status" value="1"/>
</dbReference>
<evidence type="ECO:0000256" key="16">
    <source>
        <dbReference type="SAM" id="MobiDB-lite"/>
    </source>
</evidence>
<evidence type="ECO:0000313" key="20">
    <source>
        <dbReference type="EMBL" id="CAL4761835.1"/>
    </source>
</evidence>
<feature type="region of interest" description="Disordered" evidence="16">
    <location>
        <begin position="2313"/>
        <end position="2348"/>
    </location>
</feature>
<dbReference type="Gene3D" id="6.10.140.1060">
    <property type="match status" value="1"/>
</dbReference>
<dbReference type="EMBL" id="CAMXCT030000140">
    <property type="protein sequence ID" value="CAL4761835.1"/>
    <property type="molecule type" value="Genomic_DNA"/>
</dbReference>
<organism evidence="18">
    <name type="scientific">Cladocopium goreaui</name>
    <dbReference type="NCBI Taxonomy" id="2562237"/>
    <lineage>
        <taxon>Eukaryota</taxon>
        <taxon>Sar</taxon>
        <taxon>Alveolata</taxon>
        <taxon>Dinophyceae</taxon>
        <taxon>Suessiales</taxon>
        <taxon>Symbiodiniaceae</taxon>
        <taxon>Cladocopium</taxon>
    </lineage>
</organism>
<keyword evidence="5" id="KW-0677">Repeat</keyword>
<dbReference type="GO" id="GO:0003678">
    <property type="term" value="F:DNA helicase activity"/>
    <property type="evidence" value="ECO:0007669"/>
    <property type="project" value="InterPro"/>
</dbReference>
<evidence type="ECO:0000256" key="7">
    <source>
        <dbReference type="ARBA" id="ARBA00022840"/>
    </source>
</evidence>
<dbReference type="Pfam" id="PF12775">
    <property type="entry name" value="AAA_7"/>
    <property type="match status" value="1"/>
</dbReference>
<dbReference type="InterPro" id="IPR024743">
    <property type="entry name" value="Dynein_HC_stalk"/>
</dbReference>
<gene>
    <name evidence="18" type="ORF">C1SCF055_LOCUS2917</name>
</gene>
<dbReference type="GO" id="GO:0051959">
    <property type="term" value="F:dynein light intermediate chain binding"/>
    <property type="evidence" value="ECO:0007669"/>
    <property type="project" value="InterPro"/>
</dbReference>
<dbReference type="Gene3D" id="3.20.180.20">
    <property type="entry name" value="Dynein heavy chain, N-terminal domain 2"/>
    <property type="match status" value="1"/>
</dbReference>
<dbReference type="GO" id="GO:0007018">
    <property type="term" value="P:microtubule-based movement"/>
    <property type="evidence" value="ECO:0007669"/>
    <property type="project" value="InterPro"/>
</dbReference>
<evidence type="ECO:0000256" key="3">
    <source>
        <dbReference type="ARBA" id="ARBA00022490"/>
    </source>
</evidence>
<proteinExistence type="inferred from homology"/>
<evidence type="ECO:0000256" key="9">
    <source>
        <dbReference type="ARBA" id="ARBA00023054"/>
    </source>
</evidence>
<reference evidence="19" key="2">
    <citation type="submission" date="2024-04" db="EMBL/GenBank/DDBJ databases">
        <authorList>
            <person name="Chen Y."/>
            <person name="Shah S."/>
            <person name="Dougan E. K."/>
            <person name="Thang M."/>
            <person name="Chan C."/>
        </authorList>
    </citation>
    <scope>NUCLEOTIDE SEQUENCE [LARGE SCALE GENOMIC DNA]</scope>
</reference>
<dbReference type="InterPro" id="IPR013602">
    <property type="entry name" value="Dynein_heavy_linker"/>
</dbReference>
<protein>
    <submittedName>
        <fullName evidence="20">Dynein gamma chain, flagellar outer arm</fullName>
    </submittedName>
</protein>
<sequence length="6809" mass="768075">MALQERHRWMAANVAAAFGMSDRVHVVEQVLGEYNNLKKLNDFLEGKSKHKHVFVYYQRPDVINDANELVDAKGDAKLMITTGEHEDVRIKNRAVYFLRNVADSKPVKADVASDGDLLFGEMAASPLESLNTGLLDVFKPLVNQVATDWASCEAEQANEFKTTFEKFTIELSQGIQSLSGGIDLPSPEPTDVDLRNQTLNDVAKDHPELVTKYEQLLEVWCRQIEQYLETTLEGQQKDSAGDQGPRTELDFWRNRLQKITSITEQLRTKERKMVFGLLRTITNVSQEVAPKNRQSVFNTLRRWKQIEIAITEAFNEAKDNVKYLTTLEKFIEPLYTGTPSTIIDTLPALMNAVKMIHTIARYYNTTERMTNLFAKITNQMITNCKECVLEGEESEFLWQKDPLVLIKNLWSCIRLNDEYQEYYRQTKETLLTLPKGKQFDFSETLIFGRFDLFCRRVTKLIDMFQTVHQFTSLSQHRFDGMEPLVLSFKKTLEAQLDDFHNNRFDRDYVEFNVRISDLESNLRQFINQSFEAIASIESSLKLLAKFQSILQRDSLRQDLETKFAVIFHNYGLELTHVQDQYEKYKTGPPLVRNLPPVAGHITWSRHLYRRIEGPMQKFQTNPAVLAGRDSRKLIRMYNKMAKTLVEFETLWYQAWVSSIETVKSGLQATLIIKRLGPRHPDDGMRFHVNFDWEILQLIRETRCLDRMGGVEIPESAKMILLQEQKFKTYNHELSFFLKEYRRVTQSVKPIATNLMRPHMENLEFKMRPGLVILTWTSMNIEAYLDEVWKELDRLEQLVLAVNDLMESRIDANLKIVANVLLVNLPEEQELVTLEEFVEMQERHVRATTDFLVAKNVEIENAVNDMLGMIVGFELEPHGLGVPFAHFIPPLVLAMSRRSGSWNAGYGAQGRGGGGGGGQWSGQRSGPNMAHNPYVVRMPRFMEPIAEGPEPEDQSMIVIDNRDDRMVSPFQTWLVSEIMANAASSINVLTERDQVMPPNSGFHLALFGNYTLDGIKVVIAISIESNTGNTCAGWDAETAQALAHPAFQPFSWPMLRDTSASYVDLKIYNGNEILLHWIFRGFRSDTDLTVQQQFVDEYFVREASKGQPRLSVVVAVFLGWRVSVLSFECGGRTYSIGPKGSVVAGDSARSRFEMRVCSRASDDAVGNDADRIEMRFRDANNRIDLKCSRTSVPGTWLTVSHISGPTLIQTIKSVRENKARVEGPEQTEQFAQLAAVHEGWWKSSVCESEDDVGVKLAFVECLEPGNFHVQAKSKLFERAPEIVAQKALAEMRHTSSAPAPVGPPALTSDAWLRAEVAEDDQPTAHAGELVAASRQAGIELNERSFNVRHSNRGEAGHMVDDERDRARMDRRFARSTAGLTPMIFAEEMMRRSYNTSTAKIEEVDESSEPQQAAQARSSQSQAPLWGPAGGSTGPVSSVLRDLKMDHVEFWLAMSDDDFESADEKFSSFLPALTDDQEILDKILVRLEMVNLLADMVARSSSRVQAEIASDLGYGSAEPPRVGCKRAASQVIVALQPPGSVGVLPAGQGSAAQVSSIQDAENTEKKKWGRRLSQICDRAGSAAGINDPAQCIGLAPAEAARLRALAFEAGGFRTIRQNVRNWEKFEEWSAGRGLRVYPPTIVAVMSYSQHLRDQGCGPAVLPSFKYAVGWICKRLAMSCPEMGDARLKALIDTVHAERGKELKEAIPLPPKLVIALEVMLPKLIFEKKNAAAITVWWVLILIYASLRFDDGVHVAPSSLEMTPEALLGVVWQTKVERKRRGTRFAVPTCSISGVEWLAMGWDLFKPHISDRDYFVWELKSEKEFNEAPVTYSRGLSWLKAFMLRGISEARILKLVEVNEMDELEKAVREVTWHSMRVTMLSEAVKAQVDDKIVGLQANWKDPSQLVLKYARQRKELSVAMVKNMTEKLRQSWVPDQTQFVVEEEDEEVTEPIVPEFIVKSSLPASALSSSDLRCHIFDRRVHEDTSVCGRLKLQDAASVGTQAPGMICQLCKNKAHTPKIALRQIFGRLSLRTELCRAAADSGLLSVEVFAMLGDAAAAVKNALRTVIPTAALGANAAEQELALMQLAAVWHSCHALQGQFATRRARMEEDPNKVPEMAQEDHAEFRARFVTAHPDVILLDAKEPHKKFVEKVSRDFLVHGMVPYYEVSEIRTRADSIVQKTGLTKNAEDLLTVSKADEPDQVTDVQTLLHRVHALFMAMEYLNICTYSRAAGPLKYLQELEQFKADCPGLPYLVAADALIRKKVHRLQSEQRETYTTFEAALAEVLNNHKYLWNDARTKAVLAKVDRARTVTKDEQDRVLESPVKTAAPSSRRRKKRHNKEVAKATSTSEVKPVLKEAFNKKQDKGAKPDKDKRIPDSEWKLISQAASSVSGQKRCHYFNSSMGCALADNSALEDQVETNDELPAPTVSQASFWGSMQIPSGSFFLEIFAGKAGLSQAISARGIPILPPIEIEVGDFVQQSVDVLDPAVQAHLRLLIEAKVIFYIHFGTPCSSFSIARKNDGGPPPLRDRHHLWGLPGLRPQDQRKVTMGTEFMFFTQQMATLCHKLGVLWSVENPASSFIWVMPPILDLAQLPTVQKITLDMCRFGSVHKKPTSIMAAMDLHELARSCDMVARPHEHEPLVGMVTINGQKVFRTKLAQVYPAELCDAWAAVVAAVRSHDPLAATFELVTPASGRKRPVGQPAPWKSHKQRASAEKATAAGYQLKRSALPPLLNVEMEPGQAVAAALSVAHPFTLDPALDPDLQEALAMVVRQPQFVLGHRAGAVQRWEQRAYALLPTTDAVLQQVQDPFLRRLLRGQPDDQPLQLGSCTHVALWEELTTAASCVDRALLFDLLHGFSIVGPIQRSGRWGLLQAPDEPLSMGELRSRAWEFSQKVIKNVMRCEITEHTAKVWDATMEDVKEGSTLGPFFSEQDVSKFLGTKEWIPTQRFEVVQKNKVRGVDSATVNGVNVATTITEKLELPSTDVNVAALRWLRSHLPERAEVLGWVLDERKAYRQIAVKPDQRRWSVITMREPKEGKIAFFVMLGHSFGLVSAVYNYNRRSAAITDILRRVFFVAAFNFYDDKYGFEPAATCSSAFDIAQKVHWWLGAQFDQKKLQLCKDPTILGVTYDLVSMELKIKQSRKIELLDEISSVLSSQAIVLALKQWKWLIEEGSPSKPWIGGVLFAKGEVPIQFGCEVQQQLVAKWLPRKSQIAMVELFATVVALKTFETRIAGSWSLLLVDSEPVQGEIIKVKAHYNWSMYQALLNATKSSLKAMKLRLSSNYREGKPPPPAFFEVDLQLNGDEVVLNPSVTDIQAAINGGAVAVLKCSKMIEAWDTVTIPKNVQLILDANLPPVQGTGSQGTFYDRIAQDREILKVVLLLTGSIQSAKNMCNGYLTTFKEYEWTWKENIEKKYQEFKSTDPSLDETESKLKEFVAMESKVEQLTGQHQISALMLKTGSLAQDLKGLAEKWKSCFAKELHKEAFNKLEAVSEMVKSTRKKLLREVGSGDIDALAYVMQTLQEVYAKQSEIELDFIPIEHMYRILDEHLPNIMDKEEQDTRSMLKKNWKDLLEESEARQHELSHKQIQYKKDLIKTVNSFKKDVTRFRAEYERSGPMVKGIPPREAVERLKRFKEEFEVRDRKQEIYYIGEDLFGVPHQRYPALDTTRQELGYLSQLYDLYVAVLETIKEWRDYLWCDVGENMETMQKMIDSFAARCKKMPKQLREWPAYNELKKEIEDFQAVLPLLLELGKPSIMPRHWQQVMDITGKDLPIDSENFKLQSLIDAQLNEFTDEISDICEGADKQLAWSPRSVGNRDVLLRLALLRLLRLLTSFSCQLHCSWILRLQVIESKLKEISGQWAQSSEGMMFDFGTWKQRDIPCVLTGAKVAETQEALEETMMNLNTMNAQRHSIPFKEELNGLLSTLSDTGDTIERWFKVQQMWTSLESVFTGGDIAKAMPMEAKKFQQIDKDWVKIMQKSADTKYVVPCCQNDMLKQMLPILAEGLEKCQKSLESYLEGKRNKFPRFYFTSDPVLLKILSQGSDPESIQEDFEKLFDAINRVQFDKVDRKKIVKIMETHGPVQEEVSLQGPVQAQGNIEDWLLALEAEMQRSVRRECNICSRECGQVLNGTSMSDFGKKCIAQVSLLGIQLIWTIDFQDALTRMARDKDKTVMGAANKKFTQMLTDLVAICLTNLPSKMERTKFETLVTVHVHQKDLFLEVWKKAREGKVKDENDFEWLKQTRLYWKAETDHAVVSIADVDFVYSYEYLGCKERLVITALTDRCYVTQSQALGMFFGGAPAGPAGTGKTETTKDMGRTLGVFVVVTNCSDQHRFRDMAKIFKGLCMSGLWGCFDEFNRIELEVLSVVAMQVESICSAKRQAVATFMFPGEPAPIKLVPSVGYFITMNPGYAGRQELPENVKALFRSVAMMVPNRETIMKVKLASVGYSGFELLGKKFCILYALCEQQLSKQRHYDFGLRNILSVLRTSGGVKRSEPPDADEEMLFMRTVRDMNLSKLAGEHGCDVADDVPLFLALLKDLFPKVTDPPKKVYKNVEDGSRVAASVLISKNFLVDWDTWMLKVIQLYETSLVRHGFMLVGPTLCGKTEIRDILTTCLHNDGLAHKQVVMNPKAITDSQMYGYKDPVSEEWTPGVFASIWQRYNNRALKYTTWIVCDGPVDAIWIETRGCRAKANNDRIPMTDNCKIVFEVENLRNASPATVSRAGIIYVSASDLGWQPIKATWMLRRPEINASRQAEVDILDPLFDRWLKQKPPNSGAAEDFFDWCMRNIKLVMPCNDSILICQTLNLLSSSLKSYVDENAIPAEDTYRRILTWCIMWGFGGLLEPDMRKVLWSKFQEILEESKHKDAIPPCEEGQTIFEWVPDWTDKARPWKKWEPDEWKAPKVLNFSALLIPTMDSVRAEYILDIIAKHDVTRTPPAFKSCMLVGAPGTAKTSTALMYISKFSQDAMLSKRLNLSSATQPLGFQKSTLAAGNGIEGEIERKTGKTFCPPGGKKMTVFIDDAAMPLVNKWGDQITNELARQLIEMSGFYFLDKDKRGDFKSIEGLQYIGAMGHPGGGKNDIPNRYKSKFMCFNMVLPSTVSVDNIFGSIMKSKFSSKAGAKPDVIDLSKKLTAATVDVWDRVKGKLLPTPLRFHYIFNMRDLSRVFQGIMECPVNVANTPSILVGLWKHECQRVFADKLCRDVDKNLVESPGGKQGGFMPQHFGEQLATDNKNTDWYADFLRDIEFDDETGEEKGAPKIYEPAEWETVKGKAECRLAYYYLGKYNEAYPAKVIATTKRASLPVTSCHFPMAQLAPHLVASVAGPVAGPMAAMAQMGPGRPARASRAPQAQWDGRVAALGLSLCPWVPKARATRGRRSARQRLTEQVKQVQRYKRGELSEFDTGVSTGYQSLDQNFRPVRGEVITLCGRPGSGKSEFILSVALNLAQKHGWKTGLCLFEHKADQLTLQLLEKRTQKNFRDLGSLSTEDEAWISEHFRPVADFSAEMDLEQILRRAGRYAEDGNLQNLIIDPYNYIAAPQGLGSEFSETELVSGYMTQLQRFAKKYQVCVWVVVHPTKGSQIAGAQPNLYDMQGSAHWYNKCDKGLYVVRPNRDPDVGSTCEVEIHVLKVRNGDSGRVGITKLEFQPEIRSYKELAMQLVLFDEAMQHLMKINRTIQQKRGSAMLVGVGGSGKQSLARLAAFTSSHYAFQITITKTYNDNALFEDLKALCIRAGVKGESVTFIFTDAEIKSEGFLEYMNSLLATGEVVGLFAKDEKDAMCGDVRNDFVKDNPNLEENLLNMYNYLMDRLRDNLHVCLCFSPVNAKFPIRAQKFPAVFTVNINWFMPWPEAALVAVSSAFLSTYKLDCSEQDKGRLYALTGSFQALTRDLCDVYYQRMRKNVYVTPKSFLCLIDFYKVLYAVKYEEINVQERSVNVGLQKLKEASEFVEKLKIELKEQDVVLRAEEKKTTALLEKVMAEKGKADKKAEQVNGQKAECEAEAAKIEGEKQAAQVELDKALPYLHEAESACNSITKKDITEIKTNNKPVDIIKLTFDGLQILQSKPVQSVKVEDKFINKVTASFLADSYEEYAKKELQDMNFLSNILDFAANDKDNINDETCELLEPYLRFDEDRHDFSEDAARNWSPFAHKVLDPELAGKASGAAAGLCKFVGAMVMYHGAAKIVKPKMDALKVAEAKLSKARSELEAAEAELNKVLAEVAELDAELAKAQAVMNTLKESAAAMQRQMDAANKLLSGLSGENARWTEDSKNFALRRKRLIGDVGCVCAFVIYCGPFNSEFRDKLYASFQADTQKRSVPAHEKIPVVSFLVDQGTIGEWALEGLPSDELSIQNAIMVTRSSRYPLMVDPQGQANRWIKSREKANMAKGCYWGRRSDVEARISENPSMCITTLSAKNLKDQIEFTMGEGLCLIIENVENEVDPMLDPVLDKQIIKKGKNRYINVSDQNMDYKENFSLYFTSRLPNPHFSPELSAKATVIDFTVTLKGLEQQLLGKLIGMEMKSLEDTLAALEEDVFWLLERLSNSQGNLLEDTELIEVLANTKAKAKEVEGKLKEADERKVEINEKREQFRPVATRGSIMYFNMTDMTNVVNPITSQASGWMYNCSLLQFLEQFEISVRNSEKAQPTSKRVEKIIHFLTYQADGAYGAQIFTSQMVYRYMNRGLYERDKMLFKLLVTLKIMTVANQITSGDVSILLKAGSSLDLKAERANPFSKWLPDKVWLNVLAISRQAFGVDQIVFFREIVDFMQRDSAAAEVDGLEMGPQLLVFPKAFKRPPSLFSPAAARVFELQKGSYVDCS</sequence>
<dbReference type="GO" id="GO:0005524">
    <property type="term" value="F:ATP binding"/>
    <property type="evidence" value="ECO:0007669"/>
    <property type="project" value="UniProtKB-KW"/>
</dbReference>
<dbReference type="InterPro" id="IPR041589">
    <property type="entry name" value="DNAH3_AAA_lid_1"/>
</dbReference>
<evidence type="ECO:0000313" key="18">
    <source>
        <dbReference type="EMBL" id="CAI3974523.1"/>
    </source>
</evidence>
<dbReference type="InterPro" id="IPR035706">
    <property type="entry name" value="AAA_9"/>
</dbReference>
<evidence type="ECO:0000256" key="4">
    <source>
        <dbReference type="ARBA" id="ARBA00022701"/>
    </source>
</evidence>
<dbReference type="InterPro" id="IPR013762">
    <property type="entry name" value="Integrase-like_cat_sf"/>
</dbReference>
<dbReference type="Gene3D" id="1.10.443.10">
    <property type="entry name" value="Intergrase catalytic core"/>
    <property type="match status" value="1"/>
</dbReference>
<keyword evidence="9 15" id="KW-0175">Coiled coil</keyword>
<dbReference type="Pfam" id="PF03796">
    <property type="entry name" value="DnaB_C"/>
    <property type="match status" value="1"/>
</dbReference>
<keyword evidence="4" id="KW-0493">Microtubule</keyword>
<keyword evidence="10" id="KW-0969">Cilium</keyword>
<keyword evidence="21" id="KW-1185">Reference proteome</keyword>
<dbReference type="PROSITE" id="PS51199">
    <property type="entry name" value="SF4_HELICASE"/>
    <property type="match status" value="1"/>
</dbReference>
<dbReference type="GO" id="GO:0015074">
    <property type="term" value="P:DNA integration"/>
    <property type="evidence" value="ECO:0007669"/>
    <property type="project" value="InterPro"/>
</dbReference>
<feature type="compositionally biased region" description="Low complexity" evidence="16">
    <location>
        <begin position="1407"/>
        <end position="1422"/>
    </location>
</feature>
<comment type="caution">
    <text evidence="18">The sequence shown here is derived from an EMBL/GenBank/DDBJ whole genome shotgun (WGS) entry which is preliminary data.</text>
</comment>
<feature type="coiled-coil region" evidence="15">
    <location>
        <begin position="6550"/>
        <end position="6577"/>
    </location>
</feature>
<evidence type="ECO:0000256" key="10">
    <source>
        <dbReference type="ARBA" id="ARBA00023069"/>
    </source>
</evidence>
<name>A0A9P1FFR1_9DINO</name>
<evidence type="ECO:0000256" key="2">
    <source>
        <dbReference type="ARBA" id="ARBA00008887"/>
    </source>
</evidence>
<reference evidence="18" key="1">
    <citation type="submission" date="2022-10" db="EMBL/GenBank/DDBJ databases">
        <authorList>
            <person name="Chen Y."/>
            <person name="Dougan E. K."/>
            <person name="Chan C."/>
            <person name="Rhodes N."/>
            <person name="Thang M."/>
        </authorList>
    </citation>
    <scope>NUCLEOTIDE SEQUENCE</scope>
</reference>
<dbReference type="InterPro" id="IPR043157">
    <property type="entry name" value="Dynein_AAA1S"/>
</dbReference>
<dbReference type="FunFam" id="1.10.8.710:FF:000003">
    <property type="entry name" value="Dynein axonemal heavy chain 5"/>
    <property type="match status" value="1"/>
</dbReference>
<dbReference type="GO" id="GO:0005858">
    <property type="term" value="C:axonemal dynein complex"/>
    <property type="evidence" value="ECO:0007669"/>
    <property type="project" value="TreeGrafter"/>
</dbReference>
<dbReference type="Pfam" id="PF08393">
    <property type="entry name" value="DHC_N2"/>
    <property type="match status" value="2"/>
</dbReference>
<feature type="domain" description="SF4 helicase" evidence="17">
    <location>
        <begin position="5394"/>
        <end position="5654"/>
    </location>
</feature>
<evidence type="ECO:0000256" key="11">
    <source>
        <dbReference type="ARBA" id="ARBA00023172"/>
    </source>
</evidence>
<evidence type="ECO:0000259" key="17">
    <source>
        <dbReference type="PROSITE" id="PS51199"/>
    </source>
</evidence>
<keyword evidence="8" id="KW-0243">Dynein</keyword>
<dbReference type="Gene3D" id="1.10.8.1220">
    <property type="match status" value="1"/>
</dbReference>
<dbReference type="SMART" id="SM00382">
    <property type="entry name" value="AAA"/>
    <property type="match status" value="3"/>
</dbReference>
<dbReference type="InterPro" id="IPR011010">
    <property type="entry name" value="DNA_brk_join_enz"/>
</dbReference>
<dbReference type="Gene3D" id="1.20.58.1120">
    <property type="match status" value="1"/>
</dbReference>
<dbReference type="InterPro" id="IPR042228">
    <property type="entry name" value="Dynein_linker_3"/>
</dbReference>
<dbReference type="PANTHER" id="PTHR46532:SF4">
    <property type="entry name" value="AAA+ ATPASE DOMAIN-CONTAINING PROTEIN"/>
    <property type="match status" value="1"/>
</dbReference>
<dbReference type="InterPro" id="IPR003593">
    <property type="entry name" value="AAA+_ATPase"/>
</dbReference>
<dbReference type="InterPro" id="IPR024317">
    <property type="entry name" value="Dynein_heavy_chain_D4_dom"/>
</dbReference>
<accession>A0A9P1FFR1</accession>
<evidence type="ECO:0000256" key="8">
    <source>
        <dbReference type="ARBA" id="ARBA00023017"/>
    </source>
</evidence>
<evidence type="ECO:0000256" key="12">
    <source>
        <dbReference type="ARBA" id="ARBA00023175"/>
    </source>
</evidence>
<feature type="coiled-coil region" evidence="15">
    <location>
        <begin position="6185"/>
        <end position="6247"/>
    </location>
</feature>
<dbReference type="EMBL" id="CAMXCT020000140">
    <property type="protein sequence ID" value="CAL1127898.1"/>
    <property type="molecule type" value="Genomic_DNA"/>
</dbReference>
<keyword evidence="3" id="KW-0963">Cytoplasm</keyword>